<keyword evidence="5" id="KW-1185">Reference proteome</keyword>
<feature type="domain" description="Glycosyltransferase 2-like" evidence="2">
    <location>
        <begin position="4"/>
        <end position="133"/>
    </location>
</feature>
<name>A0ABT8DP81_9FLAO</name>
<dbReference type="PANTHER" id="PTHR43685">
    <property type="entry name" value="GLYCOSYLTRANSFERASE"/>
    <property type="match status" value="1"/>
</dbReference>
<keyword evidence="1" id="KW-0808">Transferase</keyword>
<organism evidence="4 5">
    <name type="scientific">Aequorivita aurantiaca</name>
    <dbReference type="NCBI Taxonomy" id="3053356"/>
    <lineage>
        <taxon>Bacteria</taxon>
        <taxon>Pseudomonadati</taxon>
        <taxon>Bacteroidota</taxon>
        <taxon>Flavobacteriia</taxon>
        <taxon>Flavobacteriales</taxon>
        <taxon>Flavobacteriaceae</taxon>
        <taxon>Aequorivita</taxon>
    </lineage>
</organism>
<dbReference type="EMBL" id="JAUGQQ010000008">
    <property type="protein sequence ID" value="MDN3725015.1"/>
    <property type="molecule type" value="Genomic_DNA"/>
</dbReference>
<dbReference type="Pfam" id="PF02709">
    <property type="entry name" value="Glyco_transf_7C"/>
    <property type="match status" value="1"/>
</dbReference>
<dbReference type="SUPFAM" id="SSF53448">
    <property type="entry name" value="Nucleotide-diphospho-sugar transferases"/>
    <property type="match status" value="1"/>
</dbReference>
<protein>
    <submittedName>
        <fullName evidence="4">Glycosyltransferase family 2 protein</fullName>
    </submittedName>
</protein>
<dbReference type="Gene3D" id="3.90.550.10">
    <property type="entry name" value="Spore Coat Polysaccharide Biosynthesis Protein SpsA, Chain A"/>
    <property type="match status" value="1"/>
</dbReference>
<comment type="caution">
    <text evidence="4">The sequence shown here is derived from an EMBL/GenBank/DDBJ whole genome shotgun (WGS) entry which is preliminary data.</text>
</comment>
<evidence type="ECO:0000259" key="3">
    <source>
        <dbReference type="Pfam" id="PF02709"/>
    </source>
</evidence>
<evidence type="ECO:0000313" key="5">
    <source>
        <dbReference type="Proteomes" id="UP001244787"/>
    </source>
</evidence>
<dbReference type="InterPro" id="IPR001173">
    <property type="entry name" value="Glyco_trans_2-like"/>
</dbReference>
<evidence type="ECO:0000313" key="4">
    <source>
        <dbReference type="EMBL" id="MDN3725015.1"/>
    </source>
</evidence>
<evidence type="ECO:0000259" key="2">
    <source>
        <dbReference type="Pfam" id="PF00535"/>
    </source>
</evidence>
<dbReference type="Proteomes" id="UP001244787">
    <property type="component" value="Unassembled WGS sequence"/>
</dbReference>
<proteinExistence type="predicted"/>
<dbReference type="InterPro" id="IPR029044">
    <property type="entry name" value="Nucleotide-diphossugar_trans"/>
</dbReference>
<dbReference type="InterPro" id="IPR027791">
    <property type="entry name" value="Galactosyl_T_C"/>
</dbReference>
<feature type="domain" description="Galactosyltransferase C-terminal" evidence="3">
    <location>
        <begin position="167"/>
        <end position="228"/>
    </location>
</feature>
<sequence length="262" mass="30463">MKTSLLISTYNWVEALELVLLSVQNQTVQPEEILIADDGSTVETRELINDFQKKLVVPIRHFWHEDKGFRKAIILNKAIAAAKGDYIIQVDGDCIMHKDFVRDHKALALPNVYLFGSRVNIQEEFLPKLFSAQKITFGFFDRGIKKRTRNLRVPVLGNLYKTTSAVSEKMRGCNVSFWKKDVIAVNGYNEEFEGWGREDSELIIRMMHNGVLGRRLRYRGIIYHIWHKVKDQSRFKINDTLQEKVVVEKSKWCENGIDKYLA</sequence>
<dbReference type="Pfam" id="PF00535">
    <property type="entry name" value="Glycos_transf_2"/>
    <property type="match status" value="1"/>
</dbReference>
<gene>
    <name evidence="4" type="ORF">QRD02_11515</name>
</gene>
<reference evidence="4 5" key="1">
    <citation type="submission" date="2023-06" db="EMBL/GenBank/DDBJ databases">
        <authorList>
            <person name="Ye Y.-Q."/>
            <person name="Du Z.-J."/>
        </authorList>
    </citation>
    <scope>NUCLEOTIDE SEQUENCE [LARGE SCALE GENOMIC DNA]</scope>
    <source>
        <strain evidence="4 5">SDUM287046</strain>
    </source>
</reference>
<dbReference type="PANTHER" id="PTHR43685:SF3">
    <property type="entry name" value="SLR2126 PROTEIN"/>
    <property type="match status" value="1"/>
</dbReference>
<accession>A0ABT8DP81</accession>
<dbReference type="RefSeq" id="WP_290255105.1">
    <property type="nucleotide sequence ID" value="NZ_JAUGQQ010000008.1"/>
</dbReference>
<dbReference type="InterPro" id="IPR050834">
    <property type="entry name" value="Glycosyltransf_2"/>
</dbReference>
<evidence type="ECO:0000256" key="1">
    <source>
        <dbReference type="ARBA" id="ARBA00022679"/>
    </source>
</evidence>
<dbReference type="CDD" id="cd06420">
    <property type="entry name" value="GT2_Chondriotin_Pol_N"/>
    <property type="match status" value="1"/>
</dbReference>